<comment type="caution">
    <text evidence="2">The sequence shown here is derived from an EMBL/GenBank/DDBJ whole genome shotgun (WGS) entry which is preliminary data.</text>
</comment>
<dbReference type="SUPFAM" id="SSF54593">
    <property type="entry name" value="Glyoxalase/Bleomycin resistance protein/Dihydroxybiphenyl dioxygenase"/>
    <property type="match status" value="1"/>
</dbReference>
<dbReference type="InterPro" id="IPR004360">
    <property type="entry name" value="Glyas_Fos-R_dOase_dom"/>
</dbReference>
<dbReference type="Gene3D" id="3.10.180.10">
    <property type="entry name" value="2,3-Dihydroxybiphenyl 1,2-Dioxygenase, domain 1"/>
    <property type="match status" value="1"/>
</dbReference>
<feature type="domain" description="VOC" evidence="1">
    <location>
        <begin position="5"/>
        <end position="123"/>
    </location>
</feature>
<evidence type="ECO:0000259" key="1">
    <source>
        <dbReference type="PROSITE" id="PS51819"/>
    </source>
</evidence>
<dbReference type="EMBL" id="JAVAIM010000001">
    <property type="protein sequence ID" value="MDP4574788.1"/>
    <property type="molecule type" value="Genomic_DNA"/>
</dbReference>
<dbReference type="InterPro" id="IPR029068">
    <property type="entry name" value="Glyas_Bleomycin-R_OHBP_Dase"/>
</dbReference>
<proteinExistence type="predicted"/>
<accession>A0ABT9HPY7</accession>
<keyword evidence="3" id="KW-1185">Reference proteome</keyword>
<dbReference type="InterPro" id="IPR037523">
    <property type="entry name" value="VOC_core"/>
</dbReference>
<dbReference type="CDD" id="cd06587">
    <property type="entry name" value="VOC"/>
    <property type="match status" value="1"/>
</dbReference>
<evidence type="ECO:0000313" key="2">
    <source>
        <dbReference type="EMBL" id="MDP4574788.1"/>
    </source>
</evidence>
<organism evidence="2 3">
    <name type="scientific">Qipengyuania profundimaris</name>
    <dbReference type="NCBI Taxonomy" id="3067652"/>
    <lineage>
        <taxon>Bacteria</taxon>
        <taxon>Pseudomonadati</taxon>
        <taxon>Pseudomonadota</taxon>
        <taxon>Alphaproteobacteria</taxon>
        <taxon>Sphingomonadales</taxon>
        <taxon>Erythrobacteraceae</taxon>
        <taxon>Qipengyuania</taxon>
    </lineage>
</organism>
<dbReference type="RefSeq" id="WP_305932160.1">
    <property type="nucleotide sequence ID" value="NZ_JAVAIM010000001.1"/>
</dbReference>
<dbReference type="Proteomes" id="UP001240639">
    <property type="component" value="Unassembled WGS sequence"/>
</dbReference>
<gene>
    <name evidence="2" type="ORF">Q9K02_06495</name>
</gene>
<evidence type="ECO:0000313" key="3">
    <source>
        <dbReference type="Proteomes" id="UP001240639"/>
    </source>
</evidence>
<dbReference type="PROSITE" id="PS51819">
    <property type="entry name" value="VOC"/>
    <property type="match status" value="1"/>
</dbReference>
<sequence>MANARLEHVNFSVTDGERSARLLEQLTGWHRRWEGPSLDNGRSTHLGDDHAYVAIHTSPRIAGDFAKSVPMNHIGIAVDDLDAAEAVVIEHGLETFNHGKYEPGPRSFYFFDWDGIEFEVVSYE</sequence>
<reference evidence="2 3" key="1">
    <citation type="submission" date="2023-08" db="EMBL/GenBank/DDBJ databases">
        <title>genomic of G39.</title>
        <authorList>
            <person name="Wang Y."/>
        </authorList>
    </citation>
    <scope>NUCLEOTIDE SEQUENCE [LARGE SCALE GENOMIC DNA]</scope>
    <source>
        <strain evidence="2 3">G39</strain>
    </source>
</reference>
<name>A0ABT9HPY7_9SPHN</name>
<dbReference type="Pfam" id="PF00903">
    <property type="entry name" value="Glyoxalase"/>
    <property type="match status" value="1"/>
</dbReference>
<protein>
    <submittedName>
        <fullName evidence="2">VOC family protein</fullName>
    </submittedName>
</protein>